<keyword evidence="1" id="KW-0812">Transmembrane</keyword>
<feature type="transmembrane region" description="Helical" evidence="1">
    <location>
        <begin position="101"/>
        <end position="123"/>
    </location>
</feature>
<dbReference type="AlphaFoldDB" id="A0AAD4JP28"/>
<dbReference type="PANTHER" id="PTHR45763">
    <property type="entry name" value="HYDROLASE, ALPHA/BETA FOLD FAMILY PROTEIN, EXPRESSED-RELATED"/>
    <property type="match status" value="1"/>
</dbReference>
<protein>
    <submittedName>
        <fullName evidence="3">Alpha/beta-Hydrolases superfamily protein</fullName>
    </submittedName>
</protein>
<evidence type="ECO:0000313" key="4">
    <source>
        <dbReference type="Proteomes" id="UP001190926"/>
    </source>
</evidence>
<reference evidence="3 4" key="1">
    <citation type="journal article" date="2021" name="Nat. Commun.">
        <title>Incipient diploidization of the medicinal plant Perilla within 10,000 years.</title>
        <authorList>
            <person name="Zhang Y."/>
            <person name="Shen Q."/>
            <person name="Leng L."/>
            <person name="Zhang D."/>
            <person name="Chen S."/>
            <person name="Shi Y."/>
            <person name="Ning Z."/>
            <person name="Chen S."/>
        </authorList>
    </citation>
    <scope>NUCLEOTIDE SEQUENCE [LARGE SCALE GENOMIC DNA]</scope>
    <source>
        <strain evidence="4">cv. PC099</strain>
    </source>
</reference>
<evidence type="ECO:0000259" key="2">
    <source>
        <dbReference type="Pfam" id="PF00561"/>
    </source>
</evidence>
<sequence>MSEVNEFAGVHDEGVGRGNGIRYSSSAAVEAVGDWKFQVTEFAKGAAEMSVEFGKGVRDVVNQTVLREDSVIVKKLKGPCHKILGKLRFLNDYLPEDRDPVHAWTVIVCVWILALAVLLVNITQTTTPLVRKMKVHPASASIILLPDGRRLAYQEQGVPADQARYSMIVPHSFLWSRLSGIPGVKGALLEEFGIRLVTYDLPGFGESDPDPKRNLESSALDMLHLAYAVNVREKFWVLGYSDGSKHAWAALHYIPDRIAGAIMVAPMVNPYEPRLTKEESRRIWGKWTVKKKLMYFLARKFPRLLPYFYRRSFLSGNLDQIDTWLSVSLGKRDRAVVEDRAFQDFWLRNVEESVRQSNARPFVEEAVLQVSNWGFSIGDLNGQSKYKGEGILAWLKSLYTPADKRLSGFLGPIHIWQGDEDRVVPPSMSDYVQRDLPDAILHKLPYEGHFSYLYFCSECHRHIFTTVFGHPQGPLTANESRAPVVDEAGENAEAICSDAARNEERLSTLAQHDEFR</sequence>
<dbReference type="InterPro" id="IPR000073">
    <property type="entry name" value="AB_hydrolase_1"/>
</dbReference>
<dbReference type="GO" id="GO:0016787">
    <property type="term" value="F:hydrolase activity"/>
    <property type="evidence" value="ECO:0007669"/>
    <property type="project" value="UniProtKB-ARBA"/>
</dbReference>
<organism evidence="3 4">
    <name type="scientific">Perilla frutescens var. hirtella</name>
    <name type="common">Perilla citriodora</name>
    <name type="synonym">Perilla setoyensis</name>
    <dbReference type="NCBI Taxonomy" id="608512"/>
    <lineage>
        <taxon>Eukaryota</taxon>
        <taxon>Viridiplantae</taxon>
        <taxon>Streptophyta</taxon>
        <taxon>Embryophyta</taxon>
        <taxon>Tracheophyta</taxon>
        <taxon>Spermatophyta</taxon>
        <taxon>Magnoliopsida</taxon>
        <taxon>eudicotyledons</taxon>
        <taxon>Gunneridae</taxon>
        <taxon>Pentapetalae</taxon>
        <taxon>asterids</taxon>
        <taxon>lamiids</taxon>
        <taxon>Lamiales</taxon>
        <taxon>Lamiaceae</taxon>
        <taxon>Nepetoideae</taxon>
        <taxon>Elsholtzieae</taxon>
        <taxon>Perilla</taxon>
    </lineage>
</organism>
<dbReference type="Proteomes" id="UP001190926">
    <property type="component" value="Unassembled WGS sequence"/>
</dbReference>
<dbReference type="Gene3D" id="3.40.50.1820">
    <property type="entry name" value="alpha/beta hydrolase"/>
    <property type="match status" value="1"/>
</dbReference>
<keyword evidence="4" id="KW-1185">Reference proteome</keyword>
<name>A0AAD4JP28_PERFH</name>
<dbReference type="SUPFAM" id="SSF53474">
    <property type="entry name" value="alpha/beta-Hydrolases"/>
    <property type="match status" value="1"/>
</dbReference>
<dbReference type="Pfam" id="PF00561">
    <property type="entry name" value="Abhydrolase_1"/>
    <property type="match status" value="1"/>
</dbReference>
<gene>
    <name evidence="3" type="ORF">C2S53_005154</name>
</gene>
<keyword evidence="1" id="KW-0472">Membrane</keyword>
<keyword evidence="1" id="KW-1133">Transmembrane helix</keyword>
<feature type="domain" description="AB hydrolase-1" evidence="2">
    <location>
        <begin position="186"/>
        <end position="453"/>
    </location>
</feature>
<dbReference type="EMBL" id="SDAM02000019">
    <property type="protein sequence ID" value="KAH6836535.1"/>
    <property type="molecule type" value="Genomic_DNA"/>
</dbReference>
<evidence type="ECO:0000313" key="3">
    <source>
        <dbReference type="EMBL" id="KAH6836535.1"/>
    </source>
</evidence>
<dbReference type="PANTHER" id="PTHR45763:SF36">
    <property type="entry name" value="AB HYDROLASE-1 DOMAIN-CONTAINING PROTEIN"/>
    <property type="match status" value="1"/>
</dbReference>
<dbReference type="InterPro" id="IPR029058">
    <property type="entry name" value="AB_hydrolase_fold"/>
</dbReference>
<evidence type="ECO:0000256" key="1">
    <source>
        <dbReference type="SAM" id="Phobius"/>
    </source>
</evidence>
<comment type="caution">
    <text evidence="3">The sequence shown here is derived from an EMBL/GenBank/DDBJ whole genome shotgun (WGS) entry which is preliminary data.</text>
</comment>
<accession>A0AAD4JP28</accession>
<proteinExistence type="predicted"/>